<reference evidence="2 3" key="1">
    <citation type="submission" date="2012-06" db="EMBL/GenBank/DDBJ databases">
        <title>Finished chromosome of genome of Cylindrospermum stagnale PCC 7417.</title>
        <authorList>
            <consortium name="US DOE Joint Genome Institute"/>
            <person name="Gugger M."/>
            <person name="Coursin T."/>
            <person name="Rippka R."/>
            <person name="Tandeau De Marsac N."/>
            <person name="Huntemann M."/>
            <person name="Wei C.-L."/>
            <person name="Han J."/>
            <person name="Detter J.C."/>
            <person name="Han C."/>
            <person name="Tapia R."/>
            <person name="Chen A."/>
            <person name="Kyrpides N."/>
            <person name="Mavromatis K."/>
            <person name="Markowitz V."/>
            <person name="Szeto E."/>
            <person name="Ivanova N."/>
            <person name="Pagani I."/>
            <person name="Pati A."/>
            <person name="Goodwin L."/>
            <person name="Nordberg H.P."/>
            <person name="Cantor M.N."/>
            <person name="Hua S.X."/>
            <person name="Woyke T."/>
            <person name="Kerfeld C.A."/>
        </authorList>
    </citation>
    <scope>NUCLEOTIDE SEQUENCE [LARGE SCALE GENOMIC DNA]</scope>
    <source>
        <strain evidence="2 3">PCC 7417</strain>
    </source>
</reference>
<accession>K9X539</accession>
<dbReference type="AlphaFoldDB" id="K9X539"/>
<dbReference type="Proteomes" id="UP000010475">
    <property type="component" value="Chromosome"/>
</dbReference>
<dbReference type="EMBL" id="CP003642">
    <property type="protein sequence ID" value="AFZ27568.1"/>
    <property type="molecule type" value="Genomic_DNA"/>
</dbReference>
<dbReference type="InterPro" id="IPR056947">
    <property type="entry name" value="Pepco_dom"/>
</dbReference>
<dbReference type="eggNOG" id="ENOG50328BH">
    <property type="taxonomic scope" value="Bacteria"/>
</dbReference>
<dbReference type="RefSeq" id="WP_015210803.1">
    <property type="nucleotide sequence ID" value="NC_019757.1"/>
</dbReference>
<proteinExistence type="predicted"/>
<dbReference type="OrthoDB" id="573248at2"/>
<dbReference type="Pfam" id="PF24393">
    <property type="entry name" value="Pepco"/>
    <property type="match status" value="1"/>
</dbReference>
<dbReference type="HOGENOM" id="CLU_154674_1_0_3"/>
<evidence type="ECO:0000313" key="2">
    <source>
        <dbReference type="EMBL" id="AFZ27568.1"/>
    </source>
</evidence>
<keyword evidence="3" id="KW-1185">Reference proteome</keyword>
<evidence type="ECO:0000259" key="1">
    <source>
        <dbReference type="Pfam" id="PF24393"/>
    </source>
</evidence>
<name>K9X539_9NOST</name>
<dbReference type="STRING" id="56107.Cylst_5559"/>
<protein>
    <recommendedName>
        <fullName evidence="1">Pepco domain-containing protein</fullName>
    </recommendedName>
</protein>
<gene>
    <name evidence="2" type="ORF">Cylst_5559</name>
</gene>
<evidence type="ECO:0000313" key="3">
    <source>
        <dbReference type="Proteomes" id="UP000010475"/>
    </source>
</evidence>
<feature type="domain" description="Pepco" evidence="1">
    <location>
        <begin position="11"/>
        <end position="138"/>
    </location>
</feature>
<organism evidence="2 3">
    <name type="scientific">Cylindrospermum stagnale PCC 7417</name>
    <dbReference type="NCBI Taxonomy" id="56107"/>
    <lineage>
        <taxon>Bacteria</taxon>
        <taxon>Bacillati</taxon>
        <taxon>Cyanobacteriota</taxon>
        <taxon>Cyanophyceae</taxon>
        <taxon>Nostocales</taxon>
        <taxon>Nostocaceae</taxon>
        <taxon>Cylindrospermum</taxon>
    </lineage>
</organism>
<sequence length="139" mass="15359">MSEEISTPKTIWIVTEEVAETSTTTREISTITGDRGGVDRGGIIGRRTAEEEIIITKEKDKVVITRRKALEVNQLKLQMKGFLQAMREMLDEADEPDSKIQLDEVEVAVEINGEGQFSLLGVGGKAGGKGSMTFKFKRK</sequence>
<dbReference type="KEGG" id="csg:Cylst_5559"/>